<keyword evidence="3" id="KW-1185">Reference proteome</keyword>
<gene>
    <name evidence="2" type="ORF">PMEA_00023393</name>
</gene>
<sequence length="174" mass="20061">MKVNSLKSKKTALTKTVRKTLLLQGKCSKVHVRKQELSKVLGSEFEDLYHEIKEVAQGQEIVSVNAIWEQVHSEWRNFESDVMEEIKYLEQATLESCSTSSKGSNRSKISKQSGQSTTNSESQTKIVKYELQKEKAALKVKIAFAKQERELKLAKVHQEQKLEEFELLREFELN</sequence>
<comment type="caution">
    <text evidence="2">The sequence shown here is derived from an EMBL/GenBank/DDBJ whole genome shotgun (WGS) entry which is preliminary data.</text>
</comment>
<dbReference type="Proteomes" id="UP001159428">
    <property type="component" value="Unassembled WGS sequence"/>
</dbReference>
<name>A0AAU9XI57_9CNID</name>
<dbReference type="AlphaFoldDB" id="A0AAU9XI57"/>
<proteinExistence type="predicted"/>
<reference evidence="2 3" key="1">
    <citation type="submission" date="2022-05" db="EMBL/GenBank/DDBJ databases">
        <authorList>
            <consortium name="Genoscope - CEA"/>
            <person name="William W."/>
        </authorList>
    </citation>
    <scope>NUCLEOTIDE SEQUENCE [LARGE SCALE GENOMIC DNA]</scope>
</reference>
<dbReference type="EMBL" id="CALNXJ010000043">
    <property type="protein sequence ID" value="CAH3147428.1"/>
    <property type="molecule type" value="Genomic_DNA"/>
</dbReference>
<organism evidence="2 3">
    <name type="scientific">Pocillopora meandrina</name>
    <dbReference type="NCBI Taxonomy" id="46732"/>
    <lineage>
        <taxon>Eukaryota</taxon>
        <taxon>Metazoa</taxon>
        <taxon>Cnidaria</taxon>
        <taxon>Anthozoa</taxon>
        <taxon>Hexacorallia</taxon>
        <taxon>Scleractinia</taxon>
        <taxon>Astrocoeniina</taxon>
        <taxon>Pocilloporidae</taxon>
        <taxon>Pocillopora</taxon>
    </lineage>
</organism>
<evidence type="ECO:0000313" key="3">
    <source>
        <dbReference type="Proteomes" id="UP001159428"/>
    </source>
</evidence>
<evidence type="ECO:0000256" key="1">
    <source>
        <dbReference type="SAM" id="MobiDB-lite"/>
    </source>
</evidence>
<evidence type="ECO:0000313" key="2">
    <source>
        <dbReference type="EMBL" id="CAH3147428.1"/>
    </source>
</evidence>
<accession>A0AAU9XI57</accession>
<feature type="region of interest" description="Disordered" evidence="1">
    <location>
        <begin position="97"/>
        <end position="124"/>
    </location>
</feature>
<protein>
    <submittedName>
        <fullName evidence="2">Uncharacterized protein</fullName>
    </submittedName>
</protein>